<feature type="signal peptide" evidence="1">
    <location>
        <begin position="1"/>
        <end position="22"/>
    </location>
</feature>
<dbReference type="PANTHER" id="PTHR34606">
    <property type="entry name" value="BON DOMAIN-CONTAINING PROTEIN"/>
    <property type="match status" value="1"/>
</dbReference>
<protein>
    <recommendedName>
        <fullName evidence="2">BON domain-containing protein</fullName>
    </recommendedName>
</protein>
<dbReference type="EMBL" id="MFTC01000009">
    <property type="protein sequence ID" value="OGI52724.1"/>
    <property type="molecule type" value="Genomic_DNA"/>
</dbReference>
<name>A0A1F6U5T7_9PROT</name>
<comment type="caution">
    <text evidence="3">The sequence shown here is derived from an EMBL/GenBank/DDBJ whole genome shotgun (WGS) entry which is preliminary data.</text>
</comment>
<dbReference type="AlphaFoldDB" id="A0A1F6U5T7"/>
<evidence type="ECO:0000313" key="4">
    <source>
        <dbReference type="Proteomes" id="UP000179037"/>
    </source>
</evidence>
<dbReference type="InterPro" id="IPR007055">
    <property type="entry name" value="BON_dom"/>
</dbReference>
<dbReference type="Pfam" id="PF04972">
    <property type="entry name" value="BON"/>
    <property type="match status" value="1"/>
</dbReference>
<keyword evidence="1" id="KW-0732">Signal</keyword>
<dbReference type="PROSITE" id="PS51257">
    <property type="entry name" value="PROKAR_LIPOPROTEIN"/>
    <property type="match status" value="1"/>
</dbReference>
<gene>
    <name evidence="3" type="ORF">A3A87_04085</name>
</gene>
<proteinExistence type="predicted"/>
<evidence type="ECO:0000256" key="1">
    <source>
        <dbReference type="SAM" id="SignalP"/>
    </source>
</evidence>
<dbReference type="STRING" id="1817768.A3A87_04085"/>
<dbReference type="PROSITE" id="PS50914">
    <property type="entry name" value="BON"/>
    <property type="match status" value="1"/>
</dbReference>
<sequence length="98" mass="10362">MSLVKKIIVAVLVAGLLGCAGAGQKTGEFVDDSTITTKVKTKLFNDPVTSGWNITVVTDNGMVQLAGSVKTSKERDRATEIARSVTGVRSVKNNLIIK</sequence>
<evidence type="ECO:0000313" key="3">
    <source>
        <dbReference type="EMBL" id="OGI52724.1"/>
    </source>
</evidence>
<evidence type="ECO:0000259" key="2">
    <source>
        <dbReference type="PROSITE" id="PS50914"/>
    </source>
</evidence>
<dbReference type="InterPro" id="IPR014004">
    <property type="entry name" value="Transpt-assoc_nodulatn_dom_bac"/>
</dbReference>
<reference evidence="3 4" key="1">
    <citation type="journal article" date="2016" name="Nat. Commun.">
        <title>Thousands of microbial genomes shed light on interconnected biogeochemical processes in an aquifer system.</title>
        <authorList>
            <person name="Anantharaman K."/>
            <person name="Brown C.T."/>
            <person name="Hug L.A."/>
            <person name="Sharon I."/>
            <person name="Castelle C.J."/>
            <person name="Probst A.J."/>
            <person name="Thomas B.C."/>
            <person name="Singh A."/>
            <person name="Wilkins M.J."/>
            <person name="Karaoz U."/>
            <person name="Brodie E.L."/>
            <person name="Williams K.H."/>
            <person name="Hubbard S.S."/>
            <person name="Banfield J.F."/>
        </authorList>
    </citation>
    <scope>NUCLEOTIDE SEQUENCE [LARGE SCALE GENOMIC DNA]</scope>
</reference>
<accession>A0A1F6U5T7</accession>
<organism evidence="3 4">
    <name type="scientific">Candidatus Muproteobacteria bacterium RIFCSPLOWO2_01_FULL_60_18</name>
    <dbReference type="NCBI Taxonomy" id="1817768"/>
    <lineage>
        <taxon>Bacteria</taxon>
        <taxon>Pseudomonadati</taxon>
        <taxon>Pseudomonadota</taxon>
        <taxon>Candidatus Muproteobacteria</taxon>
    </lineage>
</organism>
<feature type="domain" description="BON" evidence="2">
    <location>
        <begin position="31"/>
        <end position="98"/>
    </location>
</feature>
<dbReference type="Proteomes" id="UP000179037">
    <property type="component" value="Unassembled WGS sequence"/>
</dbReference>
<dbReference type="SMART" id="SM00749">
    <property type="entry name" value="BON"/>
    <property type="match status" value="1"/>
</dbReference>
<dbReference type="Gene3D" id="3.30.1340.30">
    <property type="match status" value="1"/>
</dbReference>
<dbReference type="PANTHER" id="PTHR34606:SF15">
    <property type="entry name" value="BON DOMAIN-CONTAINING PROTEIN"/>
    <property type="match status" value="1"/>
</dbReference>
<feature type="chain" id="PRO_5009526980" description="BON domain-containing protein" evidence="1">
    <location>
        <begin position="23"/>
        <end position="98"/>
    </location>
</feature>
<dbReference type="InterPro" id="IPR051686">
    <property type="entry name" value="Lipoprotein_DolP"/>
</dbReference>